<dbReference type="SUPFAM" id="SSF103088">
    <property type="entry name" value="OmpA-like"/>
    <property type="match status" value="1"/>
</dbReference>
<dbReference type="Gene3D" id="3.30.1330.60">
    <property type="entry name" value="OmpA-like domain"/>
    <property type="match status" value="1"/>
</dbReference>
<evidence type="ECO:0000313" key="7">
    <source>
        <dbReference type="Proteomes" id="UP000179627"/>
    </source>
</evidence>
<dbReference type="GO" id="GO:0009279">
    <property type="term" value="C:cell outer membrane"/>
    <property type="evidence" value="ECO:0007669"/>
    <property type="project" value="UniProtKB-SubCell"/>
</dbReference>
<dbReference type="InterPro" id="IPR050330">
    <property type="entry name" value="Bact_OuterMem_StrucFunc"/>
</dbReference>
<dbReference type="EMBL" id="MBLM01000003">
    <property type="protein sequence ID" value="OHV45888.1"/>
    <property type="molecule type" value="Genomic_DNA"/>
</dbReference>
<name>A0A1S1RGE3_9ACTN</name>
<reference evidence="7" key="1">
    <citation type="submission" date="2016-07" db="EMBL/GenBank/DDBJ databases">
        <title>Sequence Frankia sp. strain CcI1.17.</title>
        <authorList>
            <person name="Ghodhbane-Gtari F."/>
            <person name="Swanson E."/>
            <person name="Gueddou A."/>
            <person name="Morris K."/>
            <person name="Hezbri K."/>
            <person name="Ktari A."/>
            <person name="Nouioui I."/>
            <person name="Abebe-Akele F."/>
            <person name="Simpson S."/>
            <person name="Thomas K."/>
            <person name="Gtari M."/>
            <person name="Tisa L.S."/>
            <person name="Hurst S."/>
        </authorList>
    </citation>
    <scope>NUCLEOTIDE SEQUENCE [LARGE SCALE GENOMIC DNA]</scope>
    <source>
        <strain evidence="7">Cc1.17</strain>
    </source>
</reference>
<dbReference type="PRINTS" id="PR01021">
    <property type="entry name" value="OMPADOMAIN"/>
</dbReference>
<organism evidence="6 7">
    <name type="scientific">Parafrankia colletiae</name>
    <dbReference type="NCBI Taxonomy" id="573497"/>
    <lineage>
        <taxon>Bacteria</taxon>
        <taxon>Bacillati</taxon>
        <taxon>Actinomycetota</taxon>
        <taxon>Actinomycetes</taxon>
        <taxon>Frankiales</taxon>
        <taxon>Frankiaceae</taxon>
        <taxon>Parafrankia</taxon>
    </lineage>
</organism>
<feature type="domain" description="OmpA-like" evidence="5">
    <location>
        <begin position="77"/>
        <end position="186"/>
    </location>
</feature>
<dbReference type="PANTHER" id="PTHR30329">
    <property type="entry name" value="STATOR ELEMENT OF FLAGELLAR MOTOR COMPLEX"/>
    <property type="match status" value="1"/>
</dbReference>
<dbReference type="PROSITE" id="PS51123">
    <property type="entry name" value="OMPA_2"/>
    <property type="match status" value="1"/>
</dbReference>
<dbReference type="Pfam" id="PF00691">
    <property type="entry name" value="OmpA"/>
    <property type="match status" value="1"/>
</dbReference>
<protein>
    <submittedName>
        <fullName evidence="6">Flagellar motor protein MotB</fullName>
    </submittedName>
</protein>
<gene>
    <name evidence="6" type="ORF">CC117_08945</name>
</gene>
<dbReference type="PANTHER" id="PTHR30329:SF21">
    <property type="entry name" value="LIPOPROTEIN YIAD-RELATED"/>
    <property type="match status" value="1"/>
</dbReference>
<dbReference type="AlphaFoldDB" id="A0A1S1RGE3"/>
<keyword evidence="6" id="KW-0969">Cilium</keyword>
<proteinExistence type="predicted"/>
<dbReference type="OrthoDB" id="3212002at2"/>
<keyword evidence="6" id="KW-0966">Cell projection</keyword>
<accession>A0A1S1RGE3</accession>
<keyword evidence="2 4" id="KW-0472">Membrane</keyword>
<evidence type="ECO:0000256" key="2">
    <source>
        <dbReference type="ARBA" id="ARBA00023136"/>
    </source>
</evidence>
<keyword evidence="6" id="KW-0282">Flagellum</keyword>
<evidence type="ECO:0000256" key="3">
    <source>
        <dbReference type="ARBA" id="ARBA00023237"/>
    </source>
</evidence>
<dbReference type="InterPro" id="IPR006664">
    <property type="entry name" value="OMP_bac"/>
</dbReference>
<sequence>MYHAFRTAGRAVSRGRRLPGTSVCTPLALAVFLGLTAACSKDAAASTFTPAPHATRVPPAVVADPLPPLGNFITQADGSRVSTVSADYLFDADSDVLRPEAATALAGIVPQIREHDGRVQVVGYSDGLGATEHNLELSRRRASAVQAYLAGQAIPASLLEVLARGEQGAADNVADASRRRVEIVLR</sequence>
<comment type="subcellular location">
    <subcellularLocation>
        <location evidence="1">Cell outer membrane</location>
    </subcellularLocation>
</comment>
<evidence type="ECO:0000259" key="5">
    <source>
        <dbReference type="PROSITE" id="PS51123"/>
    </source>
</evidence>
<comment type="caution">
    <text evidence="6">The sequence shown here is derived from an EMBL/GenBank/DDBJ whole genome shotgun (WGS) entry which is preliminary data.</text>
</comment>
<keyword evidence="3" id="KW-0998">Cell outer membrane</keyword>
<dbReference type="InterPro" id="IPR036737">
    <property type="entry name" value="OmpA-like_sf"/>
</dbReference>
<keyword evidence="7" id="KW-1185">Reference proteome</keyword>
<dbReference type="Proteomes" id="UP000179627">
    <property type="component" value="Unassembled WGS sequence"/>
</dbReference>
<evidence type="ECO:0000313" key="6">
    <source>
        <dbReference type="EMBL" id="OHV45888.1"/>
    </source>
</evidence>
<dbReference type="CDD" id="cd07185">
    <property type="entry name" value="OmpA_C-like"/>
    <property type="match status" value="1"/>
</dbReference>
<dbReference type="InterPro" id="IPR006665">
    <property type="entry name" value="OmpA-like"/>
</dbReference>
<evidence type="ECO:0000256" key="1">
    <source>
        <dbReference type="ARBA" id="ARBA00004442"/>
    </source>
</evidence>
<evidence type="ECO:0000256" key="4">
    <source>
        <dbReference type="PROSITE-ProRule" id="PRU00473"/>
    </source>
</evidence>